<reference evidence="2 3" key="1">
    <citation type="submission" date="2024-11" db="EMBL/GenBank/DDBJ databases">
        <title>Adaptive evolution of stress response genes in parasites aligns with host niche diversity.</title>
        <authorList>
            <person name="Hahn C."/>
            <person name="Resl P."/>
        </authorList>
    </citation>
    <scope>NUCLEOTIDE SEQUENCE [LARGE SCALE GENOMIC DNA]</scope>
    <source>
        <strain evidence="2">EGGRZ-B1_66</strain>
        <tissue evidence="2">Body</tissue>
    </source>
</reference>
<dbReference type="EMBL" id="JBJKFK010000027">
    <property type="protein sequence ID" value="KAL3320817.1"/>
    <property type="molecule type" value="Genomic_DNA"/>
</dbReference>
<feature type="compositionally biased region" description="Basic and acidic residues" evidence="1">
    <location>
        <begin position="38"/>
        <end position="69"/>
    </location>
</feature>
<gene>
    <name evidence="2" type="ORF">Ciccas_000502</name>
</gene>
<sequence>MGQASGKFTVPHANVTKAPIAENGKEHHNGDVMNGKADNADIPHITEPEVTETEKAKEEGKEETKKETVELDETTENMHHKHHGDTLLKKAKKRAASWKSKLKHTPTKTTSGDSLTATDENNNLDVEEQKTESSEPTNEESPIEQKPDQKQKKAKRSISSLMKRASSLTSKKNKPDKNNNVEIASKKGDEAPVVQVSEEEIKTEEIPMPEEPAQKDVTQNDPPQQTLFLESFRKKSGLNAEAAAQNLVNQVFEAINCHADEPKVESPTEENKTAGLEEAMAKLKVDEVINEEEAVETEQS</sequence>
<feature type="compositionally biased region" description="Basic and acidic residues" evidence="1">
    <location>
        <begin position="173"/>
        <end position="190"/>
    </location>
</feature>
<feature type="compositionally biased region" description="Basic residues" evidence="1">
    <location>
        <begin position="79"/>
        <end position="106"/>
    </location>
</feature>
<name>A0ABD2QN46_9PLAT</name>
<comment type="caution">
    <text evidence="2">The sequence shown here is derived from an EMBL/GenBank/DDBJ whole genome shotgun (WGS) entry which is preliminary data.</text>
</comment>
<proteinExistence type="predicted"/>
<dbReference type="Proteomes" id="UP001626550">
    <property type="component" value="Unassembled WGS sequence"/>
</dbReference>
<evidence type="ECO:0000256" key="1">
    <source>
        <dbReference type="SAM" id="MobiDB-lite"/>
    </source>
</evidence>
<accession>A0ABD2QN46</accession>
<evidence type="ECO:0000313" key="2">
    <source>
        <dbReference type="EMBL" id="KAL3320817.1"/>
    </source>
</evidence>
<organism evidence="2 3">
    <name type="scientific">Cichlidogyrus casuarinus</name>
    <dbReference type="NCBI Taxonomy" id="1844966"/>
    <lineage>
        <taxon>Eukaryota</taxon>
        <taxon>Metazoa</taxon>
        <taxon>Spiralia</taxon>
        <taxon>Lophotrochozoa</taxon>
        <taxon>Platyhelminthes</taxon>
        <taxon>Monogenea</taxon>
        <taxon>Monopisthocotylea</taxon>
        <taxon>Dactylogyridea</taxon>
        <taxon>Ancyrocephalidae</taxon>
        <taxon>Cichlidogyrus</taxon>
    </lineage>
</organism>
<keyword evidence="3" id="KW-1185">Reference proteome</keyword>
<protein>
    <submittedName>
        <fullName evidence="2">Uncharacterized protein</fullName>
    </submittedName>
</protein>
<evidence type="ECO:0000313" key="3">
    <source>
        <dbReference type="Proteomes" id="UP001626550"/>
    </source>
</evidence>
<feature type="compositionally biased region" description="Polar residues" evidence="1">
    <location>
        <begin position="107"/>
        <end position="124"/>
    </location>
</feature>
<dbReference type="AlphaFoldDB" id="A0ABD2QN46"/>
<feature type="region of interest" description="Disordered" evidence="1">
    <location>
        <begin position="1"/>
        <end position="221"/>
    </location>
</feature>